<dbReference type="AlphaFoldDB" id="A0AA47P7B3"/>
<dbReference type="Pfam" id="PF18701">
    <property type="entry name" value="DUF5641"/>
    <property type="match status" value="1"/>
</dbReference>
<feature type="compositionally biased region" description="Basic and acidic residues" evidence="1">
    <location>
        <begin position="126"/>
        <end position="137"/>
    </location>
</feature>
<comment type="caution">
    <text evidence="3">The sequence shown here is derived from an EMBL/GenBank/DDBJ whole genome shotgun (WGS) entry which is preliminary data.</text>
</comment>
<dbReference type="Proteomes" id="UP001174136">
    <property type="component" value="Unassembled WGS sequence"/>
</dbReference>
<accession>A0AA47P7B3</accession>
<dbReference type="EMBL" id="JAOPHQ010001433">
    <property type="protein sequence ID" value="KAK0150845.1"/>
    <property type="molecule type" value="Genomic_DNA"/>
</dbReference>
<organism evidence="3 4">
    <name type="scientific">Merluccius polli</name>
    <name type="common">Benguela hake</name>
    <name type="synonym">Merluccius cadenati</name>
    <dbReference type="NCBI Taxonomy" id="89951"/>
    <lineage>
        <taxon>Eukaryota</taxon>
        <taxon>Metazoa</taxon>
        <taxon>Chordata</taxon>
        <taxon>Craniata</taxon>
        <taxon>Vertebrata</taxon>
        <taxon>Euteleostomi</taxon>
        <taxon>Actinopterygii</taxon>
        <taxon>Neopterygii</taxon>
        <taxon>Teleostei</taxon>
        <taxon>Neoteleostei</taxon>
        <taxon>Acanthomorphata</taxon>
        <taxon>Zeiogadaria</taxon>
        <taxon>Gadariae</taxon>
        <taxon>Gadiformes</taxon>
        <taxon>Gadoidei</taxon>
        <taxon>Merlucciidae</taxon>
        <taxon>Merluccius</taxon>
    </lineage>
</organism>
<protein>
    <recommendedName>
        <fullName evidence="2">DUF5641 domain-containing protein</fullName>
    </recommendedName>
</protein>
<keyword evidence="4" id="KW-1185">Reference proteome</keyword>
<evidence type="ECO:0000256" key="1">
    <source>
        <dbReference type="SAM" id="MobiDB-lite"/>
    </source>
</evidence>
<dbReference type="PANTHER" id="PTHR47331">
    <property type="entry name" value="PHD-TYPE DOMAIN-CONTAINING PROTEIN"/>
    <property type="match status" value="1"/>
</dbReference>
<evidence type="ECO:0000259" key="2">
    <source>
        <dbReference type="Pfam" id="PF18701"/>
    </source>
</evidence>
<sequence length="150" mass="17630">MATVNNSHFQFGLKYRLMSPLLISSFVTGELAEPAAAAVFVKEDLYATKRWRRVQYLIEQFWGRWKEYLLNISTRQKWQSPQRNLRANDIVIIKDDNLPRNHWRLGQVVETVQDSDGLVRRVKVQVGERKSQRKQDPPSKPSVIERPIQK</sequence>
<evidence type="ECO:0000313" key="4">
    <source>
        <dbReference type="Proteomes" id="UP001174136"/>
    </source>
</evidence>
<name>A0AA47P7B3_MERPO</name>
<dbReference type="PANTHER" id="PTHR47331:SF5">
    <property type="entry name" value="RIBONUCLEASE H"/>
    <property type="match status" value="1"/>
</dbReference>
<feature type="region of interest" description="Disordered" evidence="1">
    <location>
        <begin position="126"/>
        <end position="150"/>
    </location>
</feature>
<reference evidence="3" key="1">
    <citation type="journal article" date="2023" name="Front. Mar. Sci.">
        <title>A new Merluccius polli reference genome to investigate the effects of global change in West African waters.</title>
        <authorList>
            <person name="Mateo J.L."/>
            <person name="Blanco-Fernandez C."/>
            <person name="Garcia-Vazquez E."/>
            <person name="Machado-Schiaffino G."/>
        </authorList>
    </citation>
    <scope>NUCLEOTIDE SEQUENCE</scope>
    <source>
        <strain evidence="3">C29</strain>
        <tissue evidence="3">Fin</tissue>
    </source>
</reference>
<proteinExistence type="predicted"/>
<dbReference type="InterPro" id="IPR040676">
    <property type="entry name" value="DUF5641"/>
</dbReference>
<feature type="domain" description="DUF5641" evidence="2">
    <location>
        <begin position="49"/>
        <end position="133"/>
    </location>
</feature>
<gene>
    <name evidence="3" type="ORF">N1851_008044</name>
</gene>
<evidence type="ECO:0000313" key="3">
    <source>
        <dbReference type="EMBL" id="KAK0150845.1"/>
    </source>
</evidence>